<evidence type="ECO:0000256" key="4">
    <source>
        <dbReference type="ARBA" id="ARBA00022553"/>
    </source>
</evidence>
<feature type="compositionally biased region" description="Polar residues" evidence="6">
    <location>
        <begin position="42"/>
        <end position="57"/>
    </location>
</feature>
<dbReference type="AlphaFoldDB" id="A0A7R8Z8E2"/>
<evidence type="ECO:0008006" key="8">
    <source>
        <dbReference type="Google" id="ProtNLM"/>
    </source>
</evidence>
<evidence type="ECO:0000256" key="5">
    <source>
        <dbReference type="ARBA" id="ARBA00023242"/>
    </source>
</evidence>
<feature type="compositionally biased region" description="Polar residues" evidence="6">
    <location>
        <begin position="99"/>
        <end position="113"/>
    </location>
</feature>
<feature type="region of interest" description="Disordered" evidence="6">
    <location>
        <begin position="87"/>
        <end position="202"/>
    </location>
</feature>
<organism evidence="7">
    <name type="scientific">Timema douglasi</name>
    <name type="common">Walking stick</name>
    <dbReference type="NCBI Taxonomy" id="61478"/>
    <lineage>
        <taxon>Eukaryota</taxon>
        <taxon>Metazoa</taxon>
        <taxon>Ecdysozoa</taxon>
        <taxon>Arthropoda</taxon>
        <taxon>Hexapoda</taxon>
        <taxon>Insecta</taxon>
        <taxon>Pterygota</taxon>
        <taxon>Neoptera</taxon>
        <taxon>Polyneoptera</taxon>
        <taxon>Phasmatodea</taxon>
        <taxon>Timematodea</taxon>
        <taxon>Timematoidea</taxon>
        <taxon>Timematidae</taxon>
        <taxon>Timema</taxon>
    </lineage>
</organism>
<dbReference type="EMBL" id="OA565639">
    <property type="protein sequence ID" value="CAD7197422.1"/>
    <property type="molecule type" value="Genomic_DNA"/>
</dbReference>
<evidence type="ECO:0000256" key="3">
    <source>
        <dbReference type="ARBA" id="ARBA00022490"/>
    </source>
</evidence>
<proteinExistence type="predicted"/>
<feature type="region of interest" description="Disordered" evidence="6">
    <location>
        <begin position="1"/>
        <end position="72"/>
    </location>
</feature>
<name>A0A7R8Z8E2_TIMDO</name>
<dbReference type="GO" id="GO:0005737">
    <property type="term" value="C:cytoplasm"/>
    <property type="evidence" value="ECO:0007669"/>
    <property type="project" value="UniProtKB-SubCell"/>
</dbReference>
<comment type="subcellular location">
    <subcellularLocation>
        <location evidence="2">Cytoplasm</location>
    </subcellularLocation>
    <subcellularLocation>
        <location evidence="1">Nucleus</location>
    </subcellularLocation>
</comment>
<sequence length="202" mass="21261">MASSPAENRDRLVLKPPGGGSSVFLSDTEPAEPAPTRRRNTNHLQSSVLEGSNNGDSAKNKPGNDSHERLFGVPEVRLPSAAINRFKSNVPIGSRSDVPDNTINGNKTPQAQMARNPVTGAGMVDRDSLLRRSAKKRDGNPVTGEGYVATNGEKAPAEPAVNNPVVNGTTASKPASAQPQAPVQQQQQRARVPPGGFSSGLW</sequence>
<dbReference type="GO" id="GO:0005634">
    <property type="term" value="C:nucleus"/>
    <property type="evidence" value="ECO:0007669"/>
    <property type="project" value="UniProtKB-SubCell"/>
</dbReference>
<gene>
    <name evidence="7" type="ORF">TDIB3V08_LOCUS3730</name>
</gene>
<dbReference type="InterPro" id="IPR033335">
    <property type="entry name" value="JUPITER"/>
</dbReference>
<keyword evidence="3" id="KW-0963">Cytoplasm</keyword>
<evidence type="ECO:0000313" key="7">
    <source>
        <dbReference type="EMBL" id="CAD7197422.1"/>
    </source>
</evidence>
<evidence type="ECO:0000256" key="2">
    <source>
        <dbReference type="ARBA" id="ARBA00004496"/>
    </source>
</evidence>
<keyword evidence="5" id="KW-0539">Nucleus</keyword>
<feature type="compositionally biased region" description="Low complexity" evidence="6">
    <location>
        <begin position="171"/>
        <end position="194"/>
    </location>
</feature>
<dbReference type="Pfam" id="PF17054">
    <property type="entry name" value="JUPITER"/>
    <property type="match status" value="1"/>
</dbReference>
<protein>
    <recommendedName>
        <fullName evidence="8">Microtubule-associated protein Jupiter</fullName>
    </recommendedName>
</protein>
<accession>A0A7R8Z8E2</accession>
<evidence type="ECO:0000256" key="1">
    <source>
        <dbReference type="ARBA" id="ARBA00004123"/>
    </source>
</evidence>
<keyword evidence="4" id="KW-0597">Phosphoprotein</keyword>
<reference evidence="7" key="1">
    <citation type="submission" date="2020-11" db="EMBL/GenBank/DDBJ databases">
        <authorList>
            <person name="Tran Van P."/>
        </authorList>
    </citation>
    <scope>NUCLEOTIDE SEQUENCE</scope>
</reference>
<feature type="compositionally biased region" description="Basic and acidic residues" evidence="6">
    <location>
        <begin position="58"/>
        <end position="70"/>
    </location>
</feature>
<evidence type="ECO:0000256" key="6">
    <source>
        <dbReference type="SAM" id="MobiDB-lite"/>
    </source>
</evidence>